<dbReference type="GeneID" id="5489638"/>
<dbReference type="InParanoid" id="A7EHQ0"/>
<proteinExistence type="predicted"/>
<dbReference type="AlphaFoldDB" id="A7EHQ0"/>
<dbReference type="HOGENOM" id="CLU_2962273_0_0_1"/>
<sequence length="59" mass="6545">MCGGWGTWGTWGIWGGAGGGGKWWEVRSEKLEVSVRRTLEILGFFGIHLNEGDEGQYDD</sequence>
<evidence type="ECO:0000313" key="2">
    <source>
        <dbReference type="Proteomes" id="UP000001312"/>
    </source>
</evidence>
<evidence type="ECO:0000313" key="1">
    <source>
        <dbReference type="EMBL" id="EDO02366.1"/>
    </source>
</evidence>
<dbReference type="Proteomes" id="UP000001312">
    <property type="component" value="Unassembled WGS sequence"/>
</dbReference>
<dbReference type="RefSeq" id="XP_001593415.1">
    <property type="nucleotide sequence ID" value="XM_001593365.1"/>
</dbReference>
<accession>A7EHQ0</accession>
<gene>
    <name evidence="1" type="ORF">SS1G_04842</name>
</gene>
<name>A7EHQ0_SCLS1</name>
<dbReference type="KEGG" id="ssl:SS1G_04842"/>
<dbReference type="EMBL" id="CH476626">
    <property type="protein sequence ID" value="EDO02366.1"/>
    <property type="molecule type" value="Genomic_DNA"/>
</dbReference>
<reference evidence="2" key="1">
    <citation type="journal article" date="2011" name="PLoS Genet.">
        <title>Genomic analysis of the necrotrophic fungal pathogens Sclerotinia sclerotiorum and Botrytis cinerea.</title>
        <authorList>
            <person name="Amselem J."/>
            <person name="Cuomo C.A."/>
            <person name="van Kan J.A."/>
            <person name="Viaud M."/>
            <person name="Benito E.P."/>
            <person name="Couloux A."/>
            <person name="Coutinho P.M."/>
            <person name="de Vries R.P."/>
            <person name="Dyer P.S."/>
            <person name="Fillinger S."/>
            <person name="Fournier E."/>
            <person name="Gout L."/>
            <person name="Hahn M."/>
            <person name="Kohn L."/>
            <person name="Lapalu N."/>
            <person name="Plummer K.M."/>
            <person name="Pradier J.M."/>
            <person name="Quevillon E."/>
            <person name="Sharon A."/>
            <person name="Simon A."/>
            <person name="ten Have A."/>
            <person name="Tudzynski B."/>
            <person name="Tudzynski P."/>
            <person name="Wincker P."/>
            <person name="Andrew M."/>
            <person name="Anthouard V."/>
            <person name="Beever R.E."/>
            <person name="Beffa R."/>
            <person name="Benoit I."/>
            <person name="Bouzid O."/>
            <person name="Brault B."/>
            <person name="Chen Z."/>
            <person name="Choquer M."/>
            <person name="Collemare J."/>
            <person name="Cotton P."/>
            <person name="Danchin E.G."/>
            <person name="Da Silva C."/>
            <person name="Gautier A."/>
            <person name="Giraud C."/>
            <person name="Giraud T."/>
            <person name="Gonzalez C."/>
            <person name="Grossetete S."/>
            <person name="Guldener U."/>
            <person name="Henrissat B."/>
            <person name="Howlett B.J."/>
            <person name="Kodira C."/>
            <person name="Kretschmer M."/>
            <person name="Lappartient A."/>
            <person name="Leroch M."/>
            <person name="Levis C."/>
            <person name="Mauceli E."/>
            <person name="Neuveglise C."/>
            <person name="Oeser B."/>
            <person name="Pearson M."/>
            <person name="Poulain J."/>
            <person name="Poussereau N."/>
            <person name="Quesneville H."/>
            <person name="Rascle C."/>
            <person name="Schumacher J."/>
            <person name="Segurens B."/>
            <person name="Sexton A."/>
            <person name="Silva E."/>
            <person name="Sirven C."/>
            <person name="Soanes D.M."/>
            <person name="Talbot N.J."/>
            <person name="Templeton M."/>
            <person name="Yandava C."/>
            <person name="Yarden O."/>
            <person name="Zeng Q."/>
            <person name="Rollins J.A."/>
            <person name="Lebrun M.H."/>
            <person name="Dickman M."/>
        </authorList>
    </citation>
    <scope>NUCLEOTIDE SEQUENCE [LARGE SCALE GENOMIC DNA]</scope>
    <source>
        <strain evidence="2">ATCC 18683 / 1980 / Ss-1</strain>
    </source>
</reference>
<protein>
    <submittedName>
        <fullName evidence="1">Uncharacterized protein</fullName>
    </submittedName>
</protein>
<organism evidence="1 2">
    <name type="scientific">Sclerotinia sclerotiorum (strain ATCC 18683 / 1980 / Ss-1)</name>
    <name type="common">White mold</name>
    <name type="synonym">Whetzelinia sclerotiorum</name>
    <dbReference type="NCBI Taxonomy" id="665079"/>
    <lineage>
        <taxon>Eukaryota</taxon>
        <taxon>Fungi</taxon>
        <taxon>Dikarya</taxon>
        <taxon>Ascomycota</taxon>
        <taxon>Pezizomycotina</taxon>
        <taxon>Leotiomycetes</taxon>
        <taxon>Helotiales</taxon>
        <taxon>Sclerotiniaceae</taxon>
        <taxon>Sclerotinia</taxon>
    </lineage>
</organism>
<keyword evidence="2" id="KW-1185">Reference proteome</keyword>